<comment type="similarity">
    <text evidence="2">Belongs to the OmpP1/FadL family.</text>
</comment>
<keyword evidence="10" id="KW-1185">Reference proteome</keyword>
<keyword evidence="7" id="KW-0998">Cell outer membrane</keyword>
<evidence type="ECO:0000256" key="6">
    <source>
        <dbReference type="ARBA" id="ARBA00023136"/>
    </source>
</evidence>
<evidence type="ECO:0000256" key="1">
    <source>
        <dbReference type="ARBA" id="ARBA00004571"/>
    </source>
</evidence>
<dbReference type="GO" id="GO:0009279">
    <property type="term" value="C:cell outer membrane"/>
    <property type="evidence" value="ECO:0007669"/>
    <property type="project" value="UniProtKB-SubCell"/>
</dbReference>
<dbReference type="AlphaFoldDB" id="A0A2M9R5J5"/>
<comment type="subcellular location">
    <subcellularLocation>
        <location evidence="1">Cell outer membrane</location>
        <topology evidence="1">Multi-pass membrane protein</topology>
    </subcellularLocation>
</comment>
<dbReference type="EMBL" id="NIPO01000001">
    <property type="protein sequence ID" value="PJR04129.1"/>
    <property type="molecule type" value="Genomic_DNA"/>
</dbReference>
<evidence type="ECO:0000313" key="10">
    <source>
        <dbReference type="Proteomes" id="UP000231960"/>
    </source>
</evidence>
<dbReference type="SUPFAM" id="SSF56935">
    <property type="entry name" value="Porins"/>
    <property type="match status" value="1"/>
</dbReference>
<dbReference type="PANTHER" id="PTHR35093">
    <property type="entry name" value="OUTER MEMBRANE PROTEIN NMB0088-RELATED"/>
    <property type="match status" value="1"/>
</dbReference>
<dbReference type="OrthoDB" id="9765571at2"/>
<dbReference type="Proteomes" id="UP000231960">
    <property type="component" value="Unassembled WGS sequence"/>
</dbReference>
<dbReference type="Gene3D" id="2.40.160.60">
    <property type="entry name" value="Outer membrane protein transport protein (OMPP1/FadL/TodX)"/>
    <property type="match status" value="1"/>
</dbReference>
<dbReference type="RefSeq" id="WP_100677692.1">
    <property type="nucleotide sequence ID" value="NZ_JAJUJS010000012.1"/>
</dbReference>
<reference evidence="9 10" key="1">
    <citation type="submission" date="2017-06" db="EMBL/GenBank/DDBJ databases">
        <title>Description of Avrilella dinanensis gen. nov. sp. nov.</title>
        <authorList>
            <person name="Leyer C."/>
            <person name="Sassi M."/>
            <person name="Minet J."/>
            <person name="Kayal S."/>
            <person name="Cattoir V."/>
        </authorList>
    </citation>
    <scope>NUCLEOTIDE SEQUENCE [LARGE SCALE GENOMIC DNA]</scope>
    <source>
        <strain evidence="9 10">UR159</strain>
    </source>
</reference>
<dbReference type="InterPro" id="IPR005017">
    <property type="entry name" value="OMPP1/FadL/TodX"/>
</dbReference>
<keyword evidence="4" id="KW-0812">Transmembrane</keyword>
<sequence>MIKRTFLIGSLLIGINAVHAQEMMPGEGVQYANPFQTGSARFNAMGGSFGAIGGDISSIHINPAGSAVNVANYATGGLNLNMENNQGNYFGNNQRANKTNFDFSNVGVVFNFENSNPESSLKKTTLSFDISGNSFLDRDVNFKGINENSIANYFLQHANQGYDGAAVPIGLIQDSNLSIGDLYADLNSIPQGFSAQQALLGFQSYLLDFDSGAGNYVSTMANGPYLQEHYARSRGTNNKITANLAFDFNNRFYVGANVNFHTIDRRMTKEIYEGTQSNVQNGVTEILFTNDLYTYGNGFSFNIGGMAKVTEELRAGLSYQSPTWYNLNDEFEQFMETIVVTDGASEYVDASPYVITLYDKYKLKTPGKINASLAYVFGHNGLINVDYSRTDYTTMKYGKGDEFALINNFYKDHLQASNEIRVGGEYRIDAWSLRGGYRWQQSPYKNKELMDDLFGISAGFGYSFGNKRIDLAYTYLQQKYATPMISSGLNDMAKITQKNNMITLSYNVYF</sequence>
<evidence type="ECO:0000256" key="8">
    <source>
        <dbReference type="SAM" id="SignalP"/>
    </source>
</evidence>
<gene>
    <name evidence="9" type="ORF">CDL10_06035</name>
</gene>
<evidence type="ECO:0000313" key="9">
    <source>
        <dbReference type="EMBL" id="PJR04129.1"/>
    </source>
</evidence>
<dbReference type="GO" id="GO:0015483">
    <property type="term" value="F:long-chain fatty acid transporting porin activity"/>
    <property type="evidence" value="ECO:0007669"/>
    <property type="project" value="TreeGrafter"/>
</dbReference>
<keyword evidence="5 8" id="KW-0732">Signal</keyword>
<name>A0A2M9R5J5_9FLAO</name>
<evidence type="ECO:0000256" key="7">
    <source>
        <dbReference type="ARBA" id="ARBA00023237"/>
    </source>
</evidence>
<dbReference type="Pfam" id="PF03349">
    <property type="entry name" value="Toluene_X"/>
    <property type="match status" value="1"/>
</dbReference>
<feature type="chain" id="PRO_5014883613" description="Transporter" evidence="8">
    <location>
        <begin position="21"/>
        <end position="510"/>
    </location>
</feature>
<protein>
    <recommendedName>
        <fullName evidence="11">Transporter</fullName>
    </recommendedName>
</protein>
<evidence type="ECO:0008006" key="11">
    <source>
        <dbReference type="Google" id="ProtNLM"/>
    </source>
</evidence>
<comment type="caution">
    <text evidence="9">The sequence shown here is derived from an EMBL/GenBank/DDBJ whole genome shotgun (WGS) entry which is preliminary data.</text>
</comment>
<feature type="signal peptide" evidence="8">
    <location>
        <begin position="1"/>
        <end position="20"/>
    </location>
</feature>
<evidence type="ECO:0000256" key="2">
    <source>
        <dbReference type="ARBA" id="ARBA00008163"/>
    </source>
</evidence>
<accession>A0A2M9R5J5</accession>
<proteinExistence type="inferred from homology"/>
<dbReference type="PANTHER" id="PTHR35093:SF8">
    <property type="entry name" value="OUTER MEMBRANE PROTEIN NMB0088-RELATED"/>
    <property type="match status" value="1"/>
</dbReference>
<evidence type="ECO:0000256" key="3">
    <source>
        <dbReference type="ARBA" id="ARBA00022452"/>
    </source>
</evidence>
<evidence type="ECO:0000256" key="4">
    <source>
        <dbReference type="ARBA" id="ARBA00022692"/>
    </source>
</evidence>
<keyword evidence="3" id="KW-1134">Transmembrane beta strand</keyword>
<organism evidence="9 10">
    <name type="scientific">Avrilella dinanensis</name>
    <dbReference type="NCBI Taxonomy" id="2008672"/>
    <lineage>
        <taxon>Bacteria</taxon>
        <taxon>Pseudomonadati</taxon>
        <taxon>Bacteroidota</taxon>
        <taxon>Flavobacteriia</taxon>
        <taxon>Flavobacteriales</taxon>
        <taxon>Flavobacteriaceae</taxon>
        <taxon>Avrilella</taxon>
    </lineage>
</organism>
<evidence type="ECO:0000256" key="5">
    <source>
        <dbReference type="ARBA" id="ARBA00022729"/>
    </source>
</evidence>
<keyword evidence="6" id="KW-0472">Membrane</keyword>